<protein>
    <submittedName>
        <fullName evidence="2">Uncharacterized protein</fullName>
    </submittedName>
</protein>
<dbReference type="GeneID" id="34562378"/>
<feature type="region of interest" description="Disordered" evidence="1">
    <location>
        <begin position="385"/>
        <end position="418"/>
    </location>
</feature>
<proteinExistence type="predicted"/>
<dbReference type="OrthoDB" id="4845768at2759"/>
<reference evidence="2 3" key="1">
    <citation type="submission" date="2016-09" db="EMBL/GenBank/DDBJ databases">
        <authorList>
            <person name="Capua I."/>
            <person name="De Benedictis P."/>
            <person name="Joannis T."/>
            <person name="Lombin L.H."/>
            <person name="Cattoli G."/>
        </authorList>
    </citation>
    <scope>NUCLEOTIDE SEQUENCE [LARGE SCALE GENOMIC DNA]</scope>
    <source>
        <strain evidence="2 3">IMI 309357</strain>
    </source>
</reference>
<keyword evidence="3" id="KW-1185">Reference proteome</keyword>
<organism evidence="2 3">
    <name type="scientific">Colletotrichum orchidophilum</name>
    <dbReference type="NCBI Taxonomy" id="1209926"/>
    <lineage>
        <taxon>Eukaryota</taxon>
        <taxon>Fungi</taxon>
        <taxon>Dikarya</taxon>
        <taxon>Ascomycota</taxon>
        <taxon>Pezizomycotina</taxon>
        <taxon>Sordariomycetes</taxon>
        <taxon>Hypocreomycetidae</taxon>
        <taxon>Glomerellales</taxon>
        <taxon>Glomerellaceae</taxon>
        <taxon>Colletotrichum</taxon>
    </lineage>
</organism>
<sequence>MSQSSILAQEFPNTRERAEYIKRSRQIFKEDLLMGKIDEDGVSEYWYNWVVDFAVWRKAMEKVEPTKQESFPWRHSVPASKPRDPSDVAVWFPKFKADFAALATLSASERMERGLEAIPEQPSLQRTQPNIATIELRQDIWDEVFPDEPCTEGRPFEIGVPKYLDFEQHVCADDANQIKWLPSCVRIDIADRECPEGNVINAIVVSPQENTEDTAWSRLLLGVVYKTVVSWAREVFLTRKSTPLSEALADIDVSSFFKNATLSLSEEMQRLSLEKSLVDECNAQLALAPYKSDSEYVELRIAAWLEAEKSLVAEKRYEILVDWCDKTHVNFESLTQADQRVACFRAWEGKIKEWAQENPIRFVSWTEEQSFATMMLEETGLTSVSSVREMKRARSSSLGRTGNPTKKTRREQSITYGQ</sequence>
<feature type="compositionally biased region" description="Polar residues" evidence="1">
    <location>
        <begin position="395"/>
        <end position="405"/>
    </location>
</feature>
<comment type="caution">
    <text evidence="2">The sequence shown here is derived from an EMBL/GenBank/DDBJ whole genome shotgun (WGS) entry which is preliminary data.</text>
</comment>
<dbReference type="Proteomes" id="UP000176998">
    <property type="component" value="Unassembled WGS sequence"/>
</dbReference>
<name>A0A1G4B2C6_9PEZI</name>
<evidence type="ECO:0000256" key="1">
    <source>
        <dbReference type="SAM" id="MobiDB-lite"/>
    </source>
</evidence>
<gene>
    <name evidence="2" type="ORF">CORC01_09239</name>
</gene>
<evidence type="ECO:0000313" key="3">
    <source>
        <dbReference type="Proteomes" id="UP000176998"/>
    </source>
</evidence>
<evidence type="ECO:0000313" key="2">
    <source>
        <dbReference type="EMBL" id="OHE95506.1"/>
    </source>
</evidence>
<accession>A0A1G4B2C6</accession>
<dbReference type="RefSeq" id="XP_022472668.1">
    <property type="nucleotide sequence ID" value="XM_022620868.1"/>
</dbReference>
<dbReference type="EMBL" id="MJBS01000082">
    <property type="protein sequence ID" value="OHE95506.1"/>
    <property type="molecule type" value="Genomic_DNA"/>
</dbReference>
<dbReference type="AlphaFoldDB" id="A0A1G4B2C6"/>